<dbReference type="PROSITE" id="PS00028">
    <property type="entry name" value="ZINC_FINGER_C2H2_1"/>
    <property type="match status" value="14"/>
</dbReference>
<dbReference type="Pfam" id="PF00096">
    <property type="entry name" value="zf-C2H2"/>
    <property type="match status" value="7"/>
</dbReference>
<proteinExistence type="predicted"/>
<dbReference type="AlphaFoldDB" id="A0A6H5I766"/>
<dbReference type="OrthoDB" id="6077919at2759"/>
<dbReference type="PROSITE" id="PS50157">
    <property type="entry name" value="ZINC_FINGER_C2H2_2"/>
    <property type="match status" value="14"/>
</dbReference>
<feature type="domain" description="C2H2-type" evidence="10">
    <location>
        <begin position="860"/>
        <end position="887"/>
    </location>
</feature>
<protein>
    <recommendedName>
        <fullName evidence="10">C2H2-type domain-containing protein</fullName>
    </recommendedName>
</protein>
<name>A0A6H5I766_9HYME</name>
<evidence type="ECO:0000256" key="3">
    <source>
        <dbReference type="ARBA" id="ARBA00022737"/>
    </source>
</evidence>
<keyword evidence="12" id="KW-1185">Reference proteome</keyword>
<evidence type="ECO:0000313" key="12">
    <source>
        <dbReference type="Proteomes" id="UP000479190"/>
    </source>
</evidence>
<evidence type="ECO:0000256" key="6">
    <source>
        <dbReference type="ARBA" id="ARBA00023015"/>
    </source>
</evidence>
<feature type="domain" description="C2H2-type" evidence="10">
    <location>
        <begin position="831"/>
        <end position="859"/>
    </location>
</feature>
<dbReference type="PANTHER" id="PTHR47772">
    <property type="entry name" value="ZINC FINGER PROTEIN 200"/>
    <property type="match status" value="1"/>
</dbReference>
<feature type="domain" description="C2H2-type" evidence="10">
    <location>
        <begin position="591"/>
        <end position="619"/>
    </location>
</feature>
<feature type="domain" description="C2H2-type" evidence="10">
    <location>
        <begin position="803"/>
        <end position="828"/>
    </location>
</feature>
<gene>
    <name evidence="11" type="ORF">TBRA_LOCUS5711</name>
</gene>
<feature type="domain" description="C2H2-type" evidence="10">
    <location>
        <begin position="775"/>
        <end position="802"/>
    </location>
</feature>
<evidence type="ECO:0000256" key="7">
    <source>
        <dbReference type="ARBA" id="ARBA00023163"/>
    </source>
</evidence>
<keyword evidence="5" id="KW-0862">Zinc</keyword>
<dbReference type="SUPFAM" id="SSF52047">
    <property type="entry name" value="RNI-like"/>
    <property type="match status" value="1"/>
</dbReference>
<dbReference type="EMBL" id="CADCXV010000725">
    <property type="protein sequence ID" value="CAB0033813.1"/>
    <property type="molecule type" value="Genomic_DNA"/>
</dbReference>
<dbReference type="SUPFAM" id="SSF57667">
    <property type="entry name" value="beta-beta-alpha zinc fingers"/>
    <property type="match status" value="7"/>
</dbReference>
<evidence type="ECO:0000256" key="2">
    <source>
        <dbReference type="ARBA" id="ARBA00022723"/>
    </source>
</evidence>
<dbReference type="GO" id="GO:0005634">
    <property type="term" value="C:nucleus"/>
    <property type="evidence" value="ECO:0007669"/>
    <property type="project" value="UniProtKB-SubCell"/>
</dbReference>
<dbReference type="InterPro" id="IPR036236">
    <property type="entry name" value="Znf_C2H2_sf"/>
</dbReference>
<evidence type="ECO:0000256" key="5">
    <source>
        <dbReference type="ARBA" id="ARBA00022833"/>
    </source>
</evidence>
<keyword evidence="7" id="KW-0804">Transcription</keyword>
<dbReference type="Gene3D" id="3.80.10.10">
    <property type="entry name" value="Ribonuclease Inhibitor"/>
    <property type="match status" value="1"/>
</dbReference>
<feature type="domain" description="C2H2-type" evidence="10">
    <location>
        <begin position="738"/>
        <end position="766"/>
    </location>
</feature>
<dbReference type="Pfam" id="PF12874">
    <property type="entry name" value="zf-met"/>
    <property type="match status" value="1"/>
</dbReference>
<evidence type="ECO:0000256" key="1">
    <source>
        <dbReference type="ARBA" id="ARBA00004123"/>
    </source>
</evidence>
<evidence type="ECO:0000259" key="10">
    <source>
        <dbReference type="PROSITE" id="PS50157"/>
    </source>
</evidence>
<dbReference type="GO" id="GO:0008270">
    <property type="term" value="F:zinc ion binding"/>
    <property type="evidence" value="ECO:0007669"/>
    <property type="project" value="UniProtKB-KW"/>
</dbReference>
<accession>A0A6H5I766</accession>
<keyword evidence="6" id="KW-0805">Transcription regulation</keyword>
<feature type="domain" description="C2H2-type" evidence="10">
    <location>
        <begin position="500"/>
        <end position="530"/>
    </location>
</feature>
<dbReference type="InterPro" id="IPR032675">
    <property type="entry name" value="LRR_dom_sf"/>
</dbReference>
<evidence type="ECO:0000256" key="4">
    <source>
        <dbReference type="ARBA" id="ARBA00022771"/>
    </source>
</evidence>
<evidence type="ECO:0000256" key="9">
    <source>
        <dbReference type="PROSITE-ProRule" id="PRU00042"/>
    </source>
</evidence>
<organism evidence="11 12">
    <name type="scientific">Trichogramma brassicae</name>
    <dbReference type="NCBI Taxonomy" id="86971"/>
    <lineage>
        <taxon>Eukaryota</taxon>
        <taxon>Metazoa</taxon>
        <taxon>Ecdysozoa</taxon>
        <taxon>Arthropoda</taxon>
        <taxon>Hexapoda</taxon>
        <taxon>Insecta</taxon>
        <taxon>Pterygota</taxon>
        <taxon>Neoptera</taxon>
        <taxon>Endopterygota</taxon>
        <taxon>Hymenoptera</taxon>
        <taxon>Apocrita</taxon>
        <taxon>Proctotrupomorpha</taxon>
        <taxon>Chalcidoidea</taxon>
        <taxon>Trichogrammatidae</taxon>
        <taxon>Trichogramma</taxon>
    </lineage>
</organism>
<keyword evidence="2" id="KW-0479">Metal-binding</keyword>
<dbReference type="SMART" id="SM00355">
    <property type="entry name" value="ZnF_C2H2"/>
    <property type="match status" value="15"/>
</dbReference>
<sequence length="887" mass="103619">MHAGRAKKQQNEFSSTYALFCERWRDLTLRAWSHTTTEDVCAYFKSKKDLKMDDVIRVLDRCAQYLTHICLDDSHHKIKGEKNIRCVELLFKILTEKAERMIKIHWDFQVPIEPLMKFYEARIHQLEEHDNKDYCTVKTDRVMRLLKKAQNLKTFNWTVGIPERCLFYRTRSILEALPEDLTTLNINCTESDFSLESLFRGARLSTDRTEGTAAQLPPTLQHVEIERFGDREFICCLRSVEKLRYLSITGGKFRANDLVQLVAKNPDLEHLALRNMDYLTEGQFEIVSKLPNLTSLHLHKLPRLDGPSLTNLKQLRVIHLSYCRRVWLESLVELVEAAENLQEIQISGHPTPNTGALRKCLDAIAEQRECTITLATVHEGRKDYACGNCERKFGLKKDLIGHQRTVHEGRKDYIGYSCASSARRTSRQYQTRGRAGTACARRRHMAAMNDPPHPPPPAPGEGPAKRYFCDECGSGFTRRASLTRHTRSVHNTDREEGEGYECRYCYRVFSRRDLRLRHIREHHAHARTKSCPYCGKTFAQASSMRYHVRAEHLGGRGAARRHQCDECQRSFVTEHHLREHARVEHARPRAHPCPDCDKSYPTEARLNRHVRSAHDVPRNHECARCEARFVYRHELARHEKVAHEGFRYPCGVCDKAYTTRFDLKDHYKTAHMGRRDWKCDHCGKQFGRKKFMRKHIIQLHGEGASTEWPCKCCETVCASREELELHHQAAHMALTNEWACKQCDQKFNEKRFLIRHVKRLHKERASTSVAATAAFPCDLCEKQFAKKFDLIDHLRSHKRGAEWCCPRCDMRFAKKTSLVKHKRTTHEGVTYPCEICGRQYRAKYELAHHIKSIHLNKADWRCEFCDKDFKMKKYLVNHKRNVHKVND</sequence>
<feature type="domain" description="C2H2-type" evidence="10">
    <location>
        <begin position="620"/>
        <end position="648"/>
    </location>
</feature>
<dbReference type="InterPro" id="IPR013087">
    <property type="entry name" value="Znf_C2H2_type"/>
</dbReference>
<evidence type="ECO:0000256" key="8">
    <source>
        <dbReference type="ARBA" id="ARBA00023242"/>
    </source>
</evidence>
<dbReference type="PANTHER" id="PTHR47772:SF13">
    <property type="entry name" value="GASTRULA ZINC FINGER PROTEIN XLCGF49.1-LIKE-RELATED"/>
    <property type="match status" value="1"/>
</dbReference>
<feature type="domain" description="C2H2-type" evidence="10">
    <location>
        <begin position="467"/>
        <end position="495"/>
    </location>
</feature>
<dbReference type="Gene3D" id="3.30.160.60">
    <property type="entry name" value="Classic Zinc Finger"/>
    <property type="match status" value="8"/>
</dbReference>
<comment type="subcellular location">
    <subcellularLocation>
        <location evidence="1">Nucleus</location>
    </subcellularLocation>
</comment>
<keyword evidence="4 9" id="KW-0863">Zinc-finger</keyword>
<keyword evidence="3" id="KW-0677">Repeat</keyword>
<feature type="domain" description="C2H2-type" evidence="10">
    <location>
        <begin position="677"/>
        <end position="700"/>
    </location>
</feature>
<evidence type="ECO:0000313" key="11">
    <source>
        <dbReference type="EMBL" id="CAB0033813.1"/>
    </source>
</evidence>
<dbReference type="InterPro" id="IPR050636">
    <property type="entry name" value="C2H2-ZF_domain-containing"/>
</dbReference>
<dbReference type="Proteomes" id="UP000479190">
    <property type="component" value="Unassembled WGS sequence"/>
</dbReference>
<feature type="domain" description="C2H2-type" evidence="10">
    <location>
        <begin position="384"/>
        <end position="412"/>
    </location>
</feature>
<feature type="domain" description="C2H2-type" evidence="10">
    <location>
        <begin position="529"/>
        <end position="557"/>
    </location>
</feature>
<reference evidence="11 12" key="1">
    <citation type="submission" date="2020-02" db="EMBL/GenBank/DDBJ databases">
        <authorList>
            <person name="Ferguson B K."/>
        </authorList>
    </citation>
    <scope>NUCLEOTIDE SEQUENCE [LARGE SCALE GENOMIC DNA]</scope>
</reference>
<feature type="domain" description="C2H2-type" evidence="10">
    <location>
        <begin position="562"/>
        <end position="590"/>
    </location>
</feature>
<feature type="domain" description="C2H2-type" evidence="10">
    <location>
        <begin position="648"/>
        <end position="676"/>
    </location>
</feature>
<keyword evidence="8" id="KW-0539">Nucleus</keyword>